<dbReference type="SMART" id="SM00852">
    <property type="entry name" value="MoCF_biosynth"/>
    <property type="match status" value="1"/>
</dbReference>
<dbReference type="PANTHER" id="PTHR43232:SF2">
    <property type="entry name" value="MOLYBDENUM COFACTOR BIOSYNTHESIS PROTEIN B"/>
    <property type="match status" value="1"/>
</dbReference>
<dbReference type="GO" id="GO:0006777">
    <property type="term" value="P:Mo-molybdopterin cofactor biosynthetic process"/>
    <property type="evidence" value="ECO:0007669"/>
    <property type="project" value="InterPro"/>
</dbReference>
<dbReference type="GO" id="GO:0005829">
    <property type="term" value="C:cytosol"/>
    <property type="evidence" value="ECO:0007669"/>
    <property type="project" value="TreeGrafter"/>
</dbReference>
<dbReference type="RefSeq" id="WP_148704676.1">
    <property type="nucleotide sequence ID" value="NZ_CP009507.1"/>
</dbReference>
<dbReference type="InterPro" id="IPR001453">
    <property type="entry name" value="MoaB/Mog_dom"/>
</dbReference>
<dbReference type="PIRSF" id="PIRSF006443">
    <property type="entry name" value="MoaB"/>
    <property type="match status" value="1"/>
</dbReference>
<dbReference type="GeneID" id="41604104"/>
<feature type="domain" description="MoaB/Mog" evidence="1">
    <location>
        <begin position="20"/>
        <end position="173"/>
    </location>
</feature>
<dbReference type="KEGG" id="msz:MSSIH_0151"/>
<dbReference type="HOGENOM" id="CLU_077358_2_3_2"/>
<dbReference type="Pfam" id="PF00994">
    <property type="entry name" value="MoCF_biosynth"/>
    <property type="match status" value="1"/>
</dbReference>
<evidence type="ECO:0000313" key="3">
    <source>
        <dbReference type="Proteomes" id="UP000033092"/>
    </source>
</evidence>
<reference evidence="2 3" key="1">
    <citation type="submission" date="2014-07" db="EMBL/GenBank/DDBJ databases">
        <title>Methanogenic archaea and the global carbon cycle.</title>
        <authorList>
            <person name="Henriksen J.R."/>
            <person name="Luke J."/>
            <person name="Reinhart S."/>
            <person name="Benedict M.N."/>
            <person name="Youngblut N.D."/>
            <person name="Metcalf M.E."/>
            <person name="Whitaker R.J."/>
            <person name="Metcalf W.W."/>
        </authorList>
    </citation>
    <scope>NUCLEOTIDE SEQUENCE [LARGE SCALE GENOMIC DNA]</scope>
    <source>
        <strain evidence="2 3">HI350</strain>
    </source>
</reference>
<dbReference type="AlphaFoldDB" id="A0A0E3L9T7"/>
<dbReference type="PATRIC" id="fig|1434119.4.peg.198"/>
<dbReference type="InterPro" id="IPR036425">
    <property type="entry name" value="MoaB/Mog-like_dom_sf"/>
</dbReference>
<accession>A0A0E3L9T7</accession>
<dbReference type="Proteomes" id="UP000033092">
    <property type="component" value="Chromosome"/>
</dbReference>
<gene>
    <name evidence="2" type="ORF">MSSIH_0151</name>
</gene>
<dbReference type="SUPFAM" id="SSF53218">
    <property type="entry name" value="Molybdenum cofactor biosynthesis proteins"/>
    <property type="match status" value="1"/>
</dbReference>
<organism evidence="2 3">
    <name type="scientific">Methanosarcina siciliae HI350</name>
    <dbReference type="NCBI Taxonomy" id="1434119"/>
    <lineage>
        <taxon>Archaea</taxon>
        <taxon>Methanobacteriati</taxon>
        <taxon>Methanobacteriota</taxon>
        <taxon>Stenosarchaea group</taxon>
        <taxon>Methanomicrobia</taxon>
        <taxon>Methanosarcinales</taxon>
        <taxon>Methanosarcinaceae</taxon>
        <taxon>Methanosarcina</taxon>
    </lineage>
</organism>
<proteinExistence type="predicted"/>
<dbReference type="Gene3D" id="3.40.980.10">
    <property type="entry name" value="MoaB/Mog-like domain"/>
    <property type="match status" value="1"/>
</dbReference>
<dbReference type="NCBIfam" id="TIGR00177">
    <property type="entry name" value="molyb_syn"/>
    <property type="match status" value="1"/>
</dbReference>
<evidence type="ECO:0000313" key="2">
    <source>
        <dbReference type="EMBL" id="AKB30841.1"/>
    </source>
</evidence>
<dbReference type="PANTHER" id="PTHR43232">
    <property type="entry name" value="MOLYBDENUM COFACTOR BIOSYNTHESIS PROTEIN B"/>
    <property type="match status" value="1"/>
</dbReference>
<dbReference type="EMBL" id="CP009507">
    <property type="protein sequence ID" value="AKB30841.1"/>
    <property type="molecule type" value="Genomic_DNA"/>
</dbReference>
<dbReference type="CDD" id="cd00886">
    <property type="entry name" value="MogA_MoaB"/>
    <property type="match status" value="1"/>
</dbReference>
<evidence type="ECO:0000259" key="1">
    <source>
        <dbReference type="SMART" id="SM00852"/>
    </source>
</evidence>
<name>A0A0E3L9T7_9EURY</name>
<sequence>MTESTPEIHKKNAKKSFSFALVTVSTSRYEKYGDSVSPDEAEDLSGKSMKELLEAAGNNVSFYRLVPDENNVLLDAISAALDSSADIVITSGGTGLAPKDLTIESVTPLFEKEIPGFGELFRYKSLEDIGTSVILTRAVAGVIKGKAVFCLPGSPNAVKLALSEIIIPEAGHVVKHVKE</sequence>
<protein>
    <submittedName>
        <fullName evidence="2">Molybdenum cofactor biosynthesis protein MoaB</fullName>
    </submittedName>
</protein>
<dbReference type="FunFam" id="3.40.980.10:FF:000006">
    <property type="entry name" value="Molybdenum cofactor biosynthesis protein B"/>
    <property type="match status" value="1"/>
</dbReference>
<dbReference type="InterPro" id="IPR012245">
    <property type="entry name" value="MoaB"/>
</dbReference>